<name>A0AAW4W0W7_9FIRM</name>
<dbReference type="AlphaFoldDB" id="A0AAW4W0W7"/>
<organism evidence="1 2">
    <name type="scientific">Agathobaculum butyriciproducens</name>
    <dbReference type="NCBI Taxonomy" id="1628085"/>
    <lineage>
        <taxon>Bacteria</taxon>
        <taxon>Bacillati</taxon>
        <taxon>Bacillota</taxon>
        <taxon>Clostridia</taxon>
        <taxon>Eubacteriales</taxon>
        <taxon>Butyricicoccaceae</taxon>
        <taxon>Agathobaculum</taxon>
    </lineage>
</organism>
<evidence type="ECO:0000313" key="2">
    <source>
        <dbReference type="Proteomes" id="UP001298753"/>
    </source>
</evidence>
<dbReference type="Proteomes" id="UP001298753">
    <property type="component" value="Unassembled WGS sequence"/>
</dbReference>
<protein>
    <submittedName>
        <fullName evidence="1">Uncharacterized protein</fullName>
    </submittedName>
</protein>
<accession>A0AAW4W0W7</accession>
<keyword evidence="2" id="KW-1185">Reference proteome</keyword>
<gene>
    <name evidence="1" type="ORF">LKD22_05985</name>
</gene>
<proteinExistence type="predicted"/>
<evidence type="ECO:0000313" key="1">
    <source>
        <dbReference type="EMBL" id="MCC2176673.1"/>
    </source>
</evidence>
<reference evidence="1 2" key="1">
    <citation type="submission" date="2021-10" db="EMBL/GenBank/DDBJ databases">
        <title>Anaerobic single-cell dispensing facilitates the cultivation of human gut bacteria.</title>
        <authorList>
            <person name="Afrizal A."/>
        </authorList>
    </citation>
    <scope>NUCLEOTIDE SEQUENCE [LARGE SCALE GENOMIC DNA]</scope>
    <source>
        <strain evidence="1 2">CLA-AA-H270</strain>
    </source>
</reference>
<dbReference type="GeneID" id="98659907"/>
<sequence>MTINQAIRILDPETTAEELAAIEYYGGLHGREKMVAACEQAYRVAVGIMRKYQEENKDSN</sequence>
<dbReference type="EMBL" id="JAJEPX010000013">
    <property type="protein sequence ID" value="MCC2176673.1"/>
    <property type="molecule type" value="Genomic_DNA"/>
</dbReference>
<comment type="caution">
    <text evidence="1">The sequence shown here is derived from an EMBL/GenBank/DDBJ whole genome shotgun (WGS) entry which is preliminary data.</text>
</comment>
<dbReference type="RefSeq" id="WP_227600538.1">
    <property type="nucleotide sequence ID" value="NZ_JAJEPX010000013.1"/>
</dbReference>